<name>A0ABC8T9Z4_9AQUA</name>
<proteinExistence type="predicted"/>
<sequence>DPVIPPNCRRHDIILNCDGTFKKGKAAIGVVVRYSNGCIVDGFGAKVLASSSKSFCGEGSMPTCYCNIVKEFLC</sequence>
<protein>
    <recommendedName>
        <fullName evidence="3">RNase H type-1 domain-containing protein</fullName>
    </recommendedName>
</protein>
<reference evidence="1 2" key="1">
    <citation type="submission" date="2024-02" db="EMBL/GenBank/DDBJ databases">
        <authorList>
            <person name="Vignale AGUSTIN F."/>
            <person name="Sosa J E."/>
            <person name="Modenutti C."/>
        </authorList>
    </citation>
    <scope>NUCLEOTIDE SEQUENCE [LARGE SCALE GENOMIC DNA]</scope>
</reference>
<evidence type="ECO:0000313" key="2">
    <source>
        <dbReference type="Proteomes" id="UP001642360"/>
    </source>
</evidence>
<dbReference type="AlphaFoldDB" id="A0ABC8T9Z4"/>
<evidence type="ECO:0008006" key="3">
    <source>
        <dbReference type="Google" id="ProtNLM"/>
    </source>
</evidence>
<gene>
    <name evidence="1" type="ORF">ILEXP_LOCUS33032</name>
</gene>
<keyword evidence="2" id="KW-1185">Reference proteome</keyword>
<dbReference type="EMBL" id="CAUOFW020004121">
    <property type="protein sequence ID" value="CAK9163962.1"/>
    <property type="molecule type" value="Genomic_DNA"/>
</dbReference>
<evidence type="ECO:0000313" key="1">
    <source>
        <dbReference type="EMBL" id="CAK9163962.1"/>
    </source>
</evidence>
<dbReference type="Proteomes" id="UP001642360">
    <property type="component" value="Unassembled WGS sequence"/>
</dbReference>
<comment type="caution">
    <text evidence="1">The sequence shown here is derived from an EMBL/GenBank/DDBJ whole genome shotgun (WGS) entry which is preliminary data.</text>
</comment>
<accession>A0ABC8T9Z4</accession>
<feature type="non-terminal residue" evidence="1">
    <location>
        <position position="1"/>
    </location>
</feature>
<organism evidence="1 2">
    <name type="scientific">Ilex paraguariensis</name>
    <name type="common">yerba mate</name>
    <dbReference type="NCBI Taxonomy" id="185542"/>
    <lineage>
        <taxon>Eukaryota</taxon>
        <taxon>Viridiplantae</taxon>
        <taxon>Streptophyta</taxon>
        <taxon>Embryophyta</taxon>
        <taxon>Tracheophyta</taxon>
        <taxon>Spermatophyta</taxon>
        <taxon>Magnoliopsida</taxon>
        <taxon>eudicotyledons</taxon>
        <taxon>Gunneridae</taxon>
        <taxon>Pentapetalae</taxon>
        <taxon>asterids</taxon>
        <taxon>campanulids</taxon>
        <taxon>Aquifoliales</taxon>
        <taxon>Aquifoliaceae</taxon>
        <taxon>Ilex</taxon>
    </lineage>
</organism>